<dbReference type="GO" id="GO:0005506">
    <property type="term" value="F:iron ion binding"/>
    <property type="evidence" value="ECO:0007669"/>
    <property type="project" value="InterPro"/>
</dbReference>
<dbReference type="Pfam" id="PF00848">
    <property type="entry name" value="Ring_hydroxyl_A"/>
    <property type="match status" value="1"/>
</dbReference>
<dbReference type="InterPro" id="IPR015879">
    <property type="entry name" value="Ring_hydroxy_dOase_asu_C_dom"/>
</dbReference>
<dbReference type="InterPro" id="IPR036922">
    <property type="entry name" value="Rieske_2Fe-2S_sf"/>
</dbReference>
<dbReference type="GO" id="GO:0051213">
    <property type="term" value="F:dioxygenase activity"/>
    <property type="evidence" value="ECO:0007669"/>
    <property type="project" value="UniProtKB-KW"/>
</dbReference>
<reference evidence="10 11" key="1">
    <citation type="submission" date="2018-03" db="EMBL/GenBank/DDBJ databases">
        <title>Diversity of phytobeneficial traits revealed by whole-genome analysis of worldwide-isolated phenazine-producing Pseudomonas spp.</title>
        <authorList>
            <person name="Biessy A."/>
            <person name="Novinscak A."/>
            <person name="Blom J."/>
            <person name="Leger G."/>
            <person name="Thomashow L.S."/>
            <person name="Cazorla F.M."/>
            <person name="Josic D."/>
            <person name="Filion M."/>
        </authorList>
    </citation>
    <scope>NUCLEOTIDE SEQUENCE [LARGE SCALE GENOMIC DNA]</scope>
    <source>
        <strain evidence="10 11">30B</strain>
    </source>
</reference>
<keyword evidence="6" id="KW-0408">Iron</keyword>
<dbReference type="InterPro" id="IPR015881">
    <property type="entry name" value="ARHD_Rieske_2Fe_2S"/>
</dbReference>
<keyword evidence="8" id="KW-0520">NAD</keyword>
<sequence>MNVELDSSKIERDLVESYWHPLCFNSDLPNDRDFLRFDVLDFEVVIFNDKGRLVAFDNRCPHRGSRFFTEDYGNRGVVCRYHGWSFSDGRLRIPNAASFVGCDIENASLNQFKLAACGELVFFAVNPRVSLQEQIGSEVYGVVERLGKDVQACNDFNRYEFECNWTIALENALEPYHIPLIHRNTLATLKLGVGENVFEGENSIWYSPVEDERVQRRLSGLSKFFETTDPYQGYMSIFLFPFAMISSTYGYSYSMQNFFPSPKVDRAFFTSRLFPAKTSDPRYSEITGLFSKSTAELNRQVFEEDHQICQRVPSDSWTMSPPKYLSSLEQKIAHFRQSCAKGRK</sequence>
<keyword evidence="7" id="KW-0411">Iron-sulfur</keyword>
<proteinExistence type="predicted"/>
<keyword evidence="10" id="KW-0223">Dioxygenase</keyword>
<organism evidence="10 11">
    <name type="scientific">Pseudomonas synxantha</name>
    <dbReference type="NCBI Taxonomy" id="47883"/>
    <lineage>
        <taxon>Bacteria</taxon>
        <taxon>Pseudomonadati</taxon>
        <taxon>Pseudomonadota</taxon>
        <taxon>Gammaproteobacteria</taxon>
        <taxon>Pseudomonadales</taxon>
        <taxon>Pseudomonadaceae</taxon>
        <taxon>Pseudomonas</taxon>
    </lineage>
</organism>
<keyword evidence="3" id="KW-0479">Metal-binding</keyword>
<evidence type="ECO:0000256" key="7">
    <source>
        <dbReference type="ARBA" id="ARBA00023014"/>
    </source>
</evidence>
<dbReference type="Proteomes" id="UP000268696">
    <property type="component" value="Chromosome"/>
</dbReference>
<keyword evidence="2" id="KW-0001">2Fe-2S</keyword>
<dbReference type="CDD" id="cd00680">
    <property type="entry name" value="RHO_alpha_C"/>
    <property type="match status" value="1"/>
</dbReference>
<dbReference type="PROSITE" id="PS00570">
    <property type="entry name" value="RING_HYDROXYL_ALPHA"/>
    <property type="match status" value="1"/>
</dbReference>
<dbReference type="EMBL" id="CP027754">
    <property type="protein sequence ID" value="AZE54122.1"/>
    <property type="molecule type" value="Genomic_DNA"/>
</dbReference>
<dbReference type="CDD" id="cd03469">
    <property type="entry name" value="Rieske_RO_Alpha_N"/>
    <property type="match status" value="1"/>
</dbReference>
<dbReference type="AlphaFoldDB" id="A0A3G7U640"/>
<name>A0A3G7U640_9PSED</name>
<evidence type="ECO:0000256" key="5">
    <source>
        <dbReference type="ARBA" id="ARBA00023002"/>
    </source>
</evidence>
<dbReference type="PANTHER" id="PTHR43756:SF5">
    <property type="entry name" value="CHOLINE MONOOXYGENASE, CHLOROPLASTIC"/>
    <property type="match status" value="1"/>
</dbReference>
<evidence type="ECO:0000313" key="10">
    <source>
        <dbReference type="EMBL" id="AZE54122.1"/>
    </source>
</evidence>
<evidence type="ECO:0000256" key="8">
    <source>
        <dbReference type="ARBA" id="ARBA00023027"/>
    </source>
</evidence>
<protein>
    <submittedName>
        <fullName evidence="10">Phenylpropionate dioxygenase, large terminal subunit</fullName>
    </submittedName>
</protein>
<keyword evidence="4" id="KW-0058">Aromatic hydrocarbons catabolism</keyword>
<dbReference type="InterPro" id="IPR001663">
    <property type="entry name" value="Rng_hydr_dOase-A"/>
</dbReference>
<dbReference type="Pfam" id="PF00355">
    <property type="entry name" value="Rieske"/>
    <property type="match status" value="1"/>
</dbReference>
<evidence type="ECO:0000256" key="2">
    <source>
        <dbReference type="ARBA" id="ARBA00022714"/>
    </source>
</evidence>
<evidence type="ECO:0000256" key="3">
    <source>
        <dbReference type="ARBA" id="ARBA00022723"/>
    </source>
</evidence>
<dbReference type="PROSITE" id="PS51296">
    <property type="entry name" value="RIESKE"/>
    <property type="match status" value="1"/>
</dbReference>
<dbReference type="RefSeq" id="WP_124377025.1">
    <property type="nucleotide sequence ID" value="NZ_CP027754.1"/>
</dbReference>
<gene>
    <name evidence="10" type="ORF">C4K03_1953</name>
</gene>
<feature type="domain" description="Rieske" evidence="9">
    <location>
        <begin position="19"/>
        <end position="123"/>
    </location>
</feature>
<dbReference type="InterPro" id="IPR017941">
    <property type="entry name" value="Rieske_2Fe-2S"/>
</dbReference>
<keyword evidence="5" id="KW-0560">Oxidoreductase</keyword>
<evidence type="ECO:0000256" key="6">
    <source>
        <dbReference type="ARBA" id="ARBA00023004"/>
    </source>
</evidence>
<accession>A0A3G7U640</accession>
<dbReference type="Gene3D" id="2.102.10.10">
    <property type="entry name" value="Rieske [2Fe-2S] iron-sulphur domain"/>
    <property type="match status" value="1"/>
</dbReference>
<evidence type="ECO:0000256" key="4">
    <source>
        <dbReference type="ARBA" id="ARBA00022797"/>
    </source>
</evidence>
<dbReference type="Gene3D" id="3.90.380.10">
    <property type="entry name" value="Naphthalene 1,2-dioxygenase Alpha Subunit, Chain A, domain 1"/>
    <property type="match status" value="2"/>
</dbReference>
<dbReference type="SUPFAM" id="SSF55961">
    <property type="entry name" value="Bet v1-like"/>
    <property type="match status" value="1"/>
</dbReference>
<evidence type="ECO:0000259" key="9">
    <source>
        <dbReference type="PROSITE" id="PS51296"/>
    </source>
</evidence>
<evidence type="ECO:0000256" key="1">
    <source>
        <dbReference type="ARBA" id="ARBA00001962"/>
    </source>
</evidence>
<comment type="cofactor">
    <cofactor evidence="1">
        <name>Fe cation</name>
        <dbReference type="ChEBI" id="CHEBI:24875"/>
    </cofactor>
</comment>
<evidence type="ECO:0000313" key="11">
    <source>
        <dbReference type="Proteomes" id="UP000268696"/>
    </source>
</evidence>
<dbReference type="PANTHER" id="PTHR43756">
    <property type="entry name" value="CHOLINE MONOOXYGENASE, CHLOROPLASTIC"/>
    <property type="match status" value="1"/>
</dbReference>
<dbReference type="SUPFAM" id="SSF50022">
    <property type="entry name" value="ISP domain"/>
    <property type="match status" value="1"/>
</dbReference>
<dbReference type="GO" id="GO:0051537">
    <property type="term" value="F:2 iron, 2 sulfur cluster binding"/>
    <property type="evidence" value="ECO:0007669"/>
    <property type="project" value="UniProtKB-KW"/>
</dbReference>